<keyword evidence="1" id="KW-1133">Transmembrane helix</keyword>
<dbReference type="Proteomes" id="UP000500953">
    <property type="component" value="Chromosome"/>
</dbReference>
<feature type="transmembrane region" description="Helical" evidence="1">
    <location>
        <begin position="31"/>
        <end position="51"/>
    </location>
</feature>
<gene>
    <name evidence="2" type="ORF">F6W96_08150</name>
</gene>
<feature type="transmembrane region" description="Helical" evidence="1">
    <location>
        <begin position="207"/>
        <end position="227"/>
    </location>
</feature>
<name>A0A6G9YZL1_9NOCA</name>
<keyword evidence="1" id="KW-0472">Membrane</keyword>
<dbReference type="EMBL" id="CP046173">
    <property type="protein sequence ID" value="QIS18253.1"/>
    <property type="molecule type" value="Genomic_DNA"/>
</dbReference>
<reference evidence="2 3" key="1">
    <citation type="journal article" date="2019" name="ACS Chem. Biol.">
        <title>Identification and Mobilization of a Cryptic Antibiotic Biosynthesis Gene Locus from a Human-Pathogenic Nocardia Isolate.</title>
        <authorList>
            <person name="Herisse M."/>
            <person name="Ishida K."/>
            <person name="Porter J.L."/>
            <person name="Howden B."/>
            <person name="Hertweck C."/>
            <person name="Stinear T.P."/>
            <person name="Pidot S.J."/>
        </authorList>
    </citation>
    <scope>NUCLEOTIDE SEQUENCE [LARGE SCALE GENOMIC DNA]</scope>
    <source>
        <strain evidence="2 3">AUSMDU00012715</strain>
    </source>
</reference>
<feature type="transmembrane region" description="Helical" evidence="1">
    <location>
        <begin position="233"/>
        <end position="256"/>
    </location>
</feature>
<dbReference type="AlphaFoldDB" id="A0A6G9YZL1"/>
<dbReference type="SUPFAM" id="SSF103481">
    <property type="entry name" value="Multidrug resistance efflux transporter EmrE"/>
    <property type="match status" value="2"/>
</dbReference>
<feature type="transmembrane region" description="Helical" evidence="1">
    <location>
        <begin position="86"/>
        <end position="109"/>
    </location>
</feature>
<proteinExistence type="predicted"/>
<sequence length="281" mass="28100">MGELMALSAAGCFGVTHFVSGLAARRVPGMAVSLYAQFGGTAIITVAALLWHQSPASVPAIGWGILSGAGTGIGVAFLYRAMSSGAFSVVVPISDVGAVAIPILVGLAVLGEHPAPTGLLGIAVALPAIWLTSAGSSSADQERAAGGSALRDALIAGGGFAVQFLGMARIPLSAGLWPIVASRVVSVLVILALVLGTATARRMPVSWGSAAAGAGAIGSLAIVLYWVATHHQLMAVATVSAALYPAIPVLLALIFLRERVNRRQALGLFGAASAIALLALP</sequence>
<dbReference type="InterPro" id="IPR037185">
    <property type="entry name" value="EmrE-like"/>
</dbReference>
<evidence type="ECO:0000313" key="3">
    <source>
        <dbReference type="Proteomes" id="UP000500953"/>
    </source>
</evidence>
<feature type="transmembrane region" description="Helical" evidence="1">
    <location>
        <begin position="176"/>
        <end position="195"/>
    </location>
</feature>
<dbReference type="RefSeq" id="WP_167485573.1">
    <property type="nucleotide sequence ID" value="NZ_CP046173.1"/>
</dbReference>
<organism evidence="2 3">
    <name type="scientific">Nocardia terpenica</name>
    <dbReference type="NCBI Taxonomy" id="455432"/>
    <lineage>
        <taxon>Bacteria</taxon>
        <taxon>Bacillati</taxon>
        <taxon>Actinomycetota</taxon>
        <taxon>Actinomycetes</taxon>
        <taxon>Mycobacteriales</taxon>
        <taxon>Nocardiaceae</taxon>
        <taxon>Nocardia</taxon>
    </lineage>
</organism>
<feature type="transmembrane region" description="Helical" evidence="1">
    <location>
        <begin position="57"/>
        <end position="79"/>
    </location>
</feature>
<protein>
    <submittedName>
        <fullName evidence="2">EamA family transporter</fullName>
    </submittedName>
</protein>
<evidence type="ECO:0000256" key="1">
    <source>
        <dbReference type="SAM" id="Phobius"/>
    </source>
</evidence>
<accession>A0A6G9YZL1</accession>
<evidence type="ECO:0000313" key="2">
    <source>
        <dbReference type="EMBL" id="QIS18253.1"/>
    </source>
</evidence>
<dbReference type="Gene3D" id="1.10.3730.20">
    <property type="match status" value="1"/>
</dbReference>
<feature type="transmembrane region" description="Helical" evidence="1">
    <location>
        <begin position="6"/>
        <end position="24"/>
    </location>
</feature>
<keyword evidence="1" id="KW-0812">Transmembrane</keyword>